<protein>
    <submittedName>
        <fullName evidence="1">Uncharacterized protein</fullName>
    </submittedName>
</protein>
<dbReference type="Proteomes" id="UP000324974">
    <property type="component" value="Chromosome"/>
</dbReference>
<dbReference type="AlphaFoldDB" id="A0A5C1AR30"/>
<proteinExistence type="predicted"/>
<gene>
    <name evidence="1" type="ORF">PX52LOC_07280</name>
</gene>
<dbReference type="EMBL" id="CP042425">
    <property type="protein sequence ID" value="QEL20192.1"/>
    <property type="molecule type" value="Genomic_DNA"/>
</dbReference>
<evidence type="ECO:0000313" key="1">
    <source>
        <dbReference type="EMBL" id="QEL20192.1"/>
    </source>
</evidence>
<reference evidence="2" key="1">
    <citation type="submission" date="2019-08" db="EMBL/GenBank/DDBJ databases">
        <title>Limnoglobus roseus gen. nov., sp. nov., a novel freshwater planctomycete with a giant genome from the family Gemmataceae.</title>
        <authorList>
            <person name="Kulichevskaya I.S."/>
            <person name="Naumoff D.G."/>
            <person name="Miroshnikov K."/>
            <person name="Ivanova A."/>
            <person name="Philippov D.A."/>
            <person name="Hakobyan A."/>
            <person name="Rijpstra I.C."/>
            <person name="Sinninghe Damste J.S."/>
            <person name="Liesack W."/>
            <person name="Dedysh S.N."/>
        </authorList>
    </citation>
    <scope>NUCLEOTIDE SEQUENCE [LARGE SCALE GENOMIC DNA]</scope>
    <source>
        <strain evidence="2">PX52</strain>
    </source>
</reference>
<keyword evidence="2" id="KW-1185">Reference proteome</keyword>
<organism evidence="1 2">
    <name type="scientific">Limnoglobus roseus</name>
    <dbReference type="NCBI Taxonomy" id="2598579"/>
    <lineage>
        <taxon>Bacteria</taxon>
        <taxon>Pseudomonadati</taxon>
        <taxon>Planctomycetota</taxon>
        <taxon>Planctomycetia</taxon>
        <taxon>Gemmatales</taxon>
        <taxon>Gemmataceae</taxon>
        <taxon>Limnoglobus</taxon>
    </lineage>
</organism>
<dbReference type="KEGG" id="lrs:PX52LOC_07280"/>
<name>A0A5C1AR30_9BACT</name>
<accession>A0A5C1AR30</accession>
<sequence length="61" mass="6893">MADDPKPAQLLRNHHVVVINSSPPLRFVCSGHFGFVGYRVRVRLSRRLTHNSAARSPIDKD</sequence>
<evidence type="ECO:0000313" key="2">
    <source>
        <dbReference type="Proteomes" id="UP000324974"/>
    </source>
</evidence>